<feature type="signal peptide" evidence="8">
    <location>
        <begin position="1"/>
        <end position="19"/>
    </location>
</feature>
<keyword evidence="4" id="KW-0564">Palmitate</keyword>
<evidence type="ECO:0008006" key="11">
    <source>
        <dbReference type="Google" id="ProtNLM"/>
    </source>
</evidence>
<keyword evidence="5" id="KW-0998">Cell outer membrane</keyword>
<dbReference type="Proteomes" id="UP000295399">
    <property type="component" value="Unassembled WGS sequence"/>
</dbReference>
<comment type="subcellular location">
    <subcellularLocation>
        <location evidence="1">Cell outer membrane</location>
        <topology evidence="1">Lipid-anchor</topology>
    </subcellularLocation>
</comment>
<dbReference type="PROSITE" id="PS51257">
    <property type="entry name" value="PROKAR_LIPOPROTEIN"/>
    <property type="match status" value="1"/>
</dbReference>
<dbReference type="NCBIfam" id="NF047847">
    <property type="entry name" value="SS_mature_LptM"/>
    <property type="match status" value="1"/>
</dbReference>
<evidence type="ECO:0000256" key="2">
    <source>
        <dbReference type="ARBA" id="ARBA00022729"/>
    </source>
</evidence>
<gene>
    <name evidence="9" type="ORF">EV659_103353</name>
</gene>
<accession>A0A4R2PQH4</accession>
<keyword evidence="2 8" id="KW-0732">Signal</keyword>
<sequence>MTRTLSALLALALVTALLAGCGRRAPLDPPTEAPAPAALDEIPGDDKKPGRP</sequence>
<evidence type="ECO:0000256" key="5">
    <source>
        <dbReference type="ARBA" id="ARBA00023237"/>
    </source>
</evidence>
<evidence type="ECO:0000256" key="6">
    <source>
        <dbReference type="ARBA" id="ARBA00023288"/>
    </source>
</evidence>
<feature type="region of interest" description="Disordered" evidence="7">
    <location>
        <begin position="22"/>
        <end position="52"/>
    </location>
</feature>
<keyword evidence="10" id="KW-1185">Reference proteome</keyword>
<comment type="caution">
    <text evidence="9">The sequence shown here is derived from an EMBL/GenBank/DDBJ whole genome shotgun (WGS) entry which is preliminary data.</text>
</comment>
<dbReference type="InParanoid" id="A0A4R2PQH4"/>
<proteinExistence type="predicted"/>
<dbReference type="InterPro" id="IPR032831">
    <property type="entry name" value="LptM_cons"/>
</dbReference>
<keyword evidence="3" id="KW-0472">Membrane</keyword>
<dbReference type="EMBL" id="SLXO01000003">
    <property type="protein sequence ID" value="TCP36461.1"/>
    <property type="molecule type" value="Genomic_DNA"/>
</dbReference>
<evidence type="ECO:0000256" key="1">
    <source>
        <dbReference type="ARBA" id="ARBA00004459"/>
    </source>
</evidence>
<evidence type="ECO:0000313" key="9">
    <source>
        <dbReference type="EMBL" id="TCP36461.1"/>
    </source>
</evidence>
<name>A0A4R2PQH4_RHOSA</name>
<evidence type="ECO:0000313" key="10">
    <source>
        <dbReference type="Proteomes" id="UP000295399"/>
    </source>
</evidence>
<evidence type="ECO:0000256" key="4">
    <source>
        <dbReference type="ARBA" id="ARBA00023139"/>
    </source>
</evidence>
<evidence type="ECO:0000256" key="3">
    <source>
        <dbReference type="ARBA" id="ARBA00023136"/>
    </source>
</evidence>
<dbReference type="AlphaFoldDB" id="A0A4R2PQH4"/>
<feature type="chain" id="PRO_5020807444" description="Lipoprotein" evidence="8">
    <location>
        <begin position="20"/>
        <end position="52"/>
    </location>
</feature>
<dbReference type="RefSeq" id="WP_165878758.1">
    <property type="nucleotide sequence ID" value="NZ_JACIGF010000003.1"/>
</dbReference>
<keyword evidence="6" id="KW-0449">Lipoprotein</keyword>
<organism evidence="9 10">
    <name type="scientific">Rhodothalassium salexigens DSM 2132</name>
    <dbReference type="NCBI Taxonomy" id="1188247"/>
    <lineage>
        <taxon>Bacteria</taxon>
        <taxon>Pseudomonadati</taxon>
        <taxon>Pseudomonadota</taxon>
        <taxon>Alphaproteobacteria</taxon>
        <taxon>Rhodothalassiales</taxon>
        <taxon>Rhodothalassiaceae</taxon>
        <taxon>Rhodothalassium</taxon>
    </lineage>
</organism>
<protein>
    <recommendedName>
        <fullName evidence="11">Lipoprotein</fullName>
    </recommendedName>
</protein>
<evidence type="ECO:0000256" key="7">
    <source>
        <dbReference type="SAM" id="MobiDB-lite"/>
    </source>
</evidence>
<reference evidence="9 10" key="1">
    <citation type="submission" date="2019-03" db="EMBL/GenBank/DDBJ databases">
        <title>Genomic Encyclopedia of Type Strains, Phase IV (KMG-IV): sequencing the most valuable type-strain genomes for metagenomic binning, comparative biology and taxonomic classification.</title>
        <authorList>
            <person name="Goeker M."/>
        </authorList>
    </citation>
    <scope>NUCLEOTIDE SEQUENCE [LARGE SCALE GENOMIC DNA]</scope>
    <source>
        <strain evidence="9 10">DSM 2132</strain>
    </source>
</reference>
<evidence type="ECO:0000256" key="8">
    <source>
        <dbReference type="SAM" id="SignalP"/>
    </source>
</evidence>